<dbReference type="Pfam" id="PF00067">
    <property type="entry name" value="p450"/>
    <property type="match status" value="1"/>
</dbReference>
<dbReference type="Gene3D" id="1.10.630.10">
    <property type="entry name" value="Cytochrome P450"/>
    <property type="match status" value="1"/>
</dbReference>
<gene>
    <name evidence="15" type="ORF">MANES_18G026100</name>
</gene>
<evidence type="ECO:0000256" key="13">
    <source>
        <dbReference type="RuleBase" id="RU000461"/>
    </source>
</evidence>
<keyword evidence="6 12" id="KW-0479">Metal-binding</keyword>
<protein>
    <recommendedName>
        <fullName evidence="16">Cytochrome P450</fullName>
    </recommendedName>
</protein>
<dbReference type="InterPro" id="IPR050651">
    <property type="entry name" value="Plant_Cytochrome_P450_Monoox"/>
</dbReference>
<dbReference type="GO" id="GO:0020037">
    <property type="term" value="F:heme binding"/>
    <property type="evidence" value="ECO:0007669"/>
    <property type="project" value="InterPro"/>
</dbReference>
<evidence type="ECO:0000256" key="7">
    <source>
        <dbReference type="ARBA" id="ARBA00022989"/>
    </source>
</evidence>
<dbReference type="PANTHER" id="PTHR47947:SF26">
    <property type="entry name" value="CYTOCHROME P450"/>
    <property type="match status" value="1"/>
</dbReference>
<evidence type="ECO:0000256" key="10">
    <source>
        <dbReference type="ARBA" id="ARBA00023033"/>
    </source>
</evidence>
<evidence type="ECO:0000256" key="14">
    <source>
        <dbReference type="SAM" id="Phobius"/>
    </source>
</evidence>
<dbReference type="InterPro" id="IPR002401">
    <property type="entry name" value="Cyt_P450_E_grp-I"/>
</dbReference>
<evidence type="ECO:0000256" key="12">
    <source>
        <dbReference type="PIRSR" id="PIRSR602401-1"/>
    </source>
</evidence>
<keyword evidence="11 14" id="KW-0472">Membrane</keyword>
<dbReference type="InterPro" id="IPR017972">
    <property type="entry name" value="Cyt_P450_CS"/>
</dbReference>
<evidence type="ECO:0000256" key="8">
    <source>
        <dbReference type="ARBA" id="ARBA00023002"/>
    </source>
</evidence>
<keyword evidence="5 14" id="KW-0812">Transmembrane</keyword>
<accession>A0A2C9U018</accession>
<keyword evidence="9 12" id="KW-0408">Iron</keyword>
<feature type="transmembrane region" description="Helical" evidence="14">
    <location>
        <begin position="6"/>
        <end position="27"/>
    </location>
</feature>
<dbReference type="PRINTS" id="PR00463">
    <property type="entry name" value="EP450I"/>
</dbReference>
<proteinExistence type="inferred from homology"/>
<organism evidence="15">
    <name type="scientific">Manihot esculenta</name>
    <name type="common">Cassava</name>
    <name type="synonym">Jatropha manihot</name>
    <dbReference type="NCBI Taxonomy" id="3983"/>
    <lineage>
        <taxon>Eukaryota</taxon>
        <taxon>Viridiplantae</taxon>
        <taxon>Streptophyta</taxon>
        <taxon>Embryophyta</taxon>
        <taxon>Tracheophyta</taxon>
        <taxon>Spermatophyta</taxon>
        <taxon>Magnoliopsida</taxon>
        <taxon>eudicotyledons</taxon>
        <taxon>Gunneridae</taxon>
        <taxon>Pentapetalae</taxon>
        <taxon>rosids</taxon>
        <taxon>fabids</taxon>
        <taxon>Malpighiales</taxon>
        <taxon>Euphorbiaceae</taxon>
        <taxon>Crotonoideae</taxon>
        <taxon>Manihoteae</taxon>
        <taxon>Manihot</taxon>
    </lineage>
</organism>
<keyword evidence="7 14" id="KW-1133">Transmembrane helix</keyword>
<evidence type="ECO:0000256" key="6">
    <source>
        <dbReference type="ARBA" id="ARBA00022723"/>
    </source>
</evidence>
<name>A0A2C9U018_MANES</name>
<evidence type="ECO:0000313" key="15">
    <source>
        <dbReference type="EMBL" id="OAY22783.1"/>
    </source>
</evidence>
<dbReference type="PROSITE" id="PS00086">
    <property type="entry name" value="CYTOCHROME_P450"/>
    <property type="match status" value="1"/>
</dbReference>
<comment type="cofactor">
    <cofactor evidence="1 12">
        <name>heme</name>
        <dbReference type="ChEBI" id="CHEBI:30413"/>
    </cofactor>
</comment>
<dbReference type="GO" id="GO:0016705">
    <property type="term" value="F:oxidoreductase activity, acting on paired donors, with incorporation or reduction of molecular oxygen"/>
    <property type="evidence" value="ECO:0007669"/>
    <property type="project" value="InterPro"/>
</dbReference>
<reference evidence="15" key="1">
    <citation type="submission" date="2016-02" db="EMBL/GenBank/DDBJ databases">
        <title>WGS assembly of Manihot esculenta.</title>
        <authorList>
            <person name="Bredeson J.V."/>
            <person name="Prochnik S.E."/>
            <person name="Lyons J.B."/>
            <person name="Schmutz J."/>
            <person name="Grimwood J."/>
            <person name="Vrebalov J."/>
            <person name="Bart R.S."/>
            <person name="Amuge T."/>
            <person name="Ferguson M.E."/>
            <person name="Green R."/>
            <person name="Putnam N."/>
            <person name="Stites J."/>
            <person name="Rounsley S."/>
            <person name="Rokhsar D.S."/>
        </authorList>
    </citation>
    <scope>NUCLEOTIDE SEQUENCE [LARGE SCALE GENOMIC DNA]</scope>
    <source>
        <tissue evidence="15">Leaf</tissue>
    </source>
</reference>
<dbReference type="FunFam" id="1.10.630.10:FF:000026">
    <property type="entry name" value="Cytochrome P450 82C4"/>
    <property type="match status" value="1"/>
</dbReference>
<sequence>MESLSPFSATVIVTTLSFITWFIYSLFWTSSKACKKRAPPGLAGAWPVIGHLRLLAGSQPPHVILGKLADKYGPIFTIKLGVHRAVIVSDWKIAKECFTSNDKAFASRPKGLAMEILGYDYSMLGFSPYGEYWRQMRKIVTVELLSNHRLEMLKHVRDAEVKAAIKGLYQEWIKNKNNTGKLKVEMKRWFCDITLNVIFKIIVGKRYVEYANVDEDQESDAWRESMREFMELSGAFAISDALPYLRRLDLGGVERKMKKIFKNLDPIVEEWLEERKQKKGAGIAKGEEDFMEALLSILNDAKELSSRDVDTINKATCLALILAASDTTAITMTWALSLLLNNRDVLKKAQNEIDVHFGRQRQVKESDTQSLIYLQAIIKETFRLYPAVPLLLPHESMEETVINGYHIQPETRLFINASKIHKDPSVWQDPEKFQPERFLTTHKDVDFKGQNFELIPFGSGRRICPGISFALQVLNLTLASFLHAFEVETLSENPIDMSESAGLTNSKVTPVEVFVTPRLPAYLY</sequence>
<dbReference type="PRINTS" id="PR00385">
    <property type="entry name" value="P450"/>
</dbReference>
<keyword evidence="8 13" id="KW-0560">Oxidoreductase</keyword>
<evidence type="ECO:0000256" key="4">
    <source>
        <dbReference type="ARBA" id="ARBA00022617"/>
    </source>
</evidence>
<dbReference type="PANTHER" id="PTHR47947">
    <property type="entry name" value="CYTOCHROME P450 82C3-RELATED"/>
    <property type="match status" value="1"/>
</dbReference>
<evidence type="ECO:0000256" key="2">
    <source>
        <dbReference type="ARBA" id="ARBA00004370"/>
    </source>
</evidence>
<dbReference type="GO" id="GO:0016020">
    <property type="term" value="C:membrane"/>
    <property type="evidence" value="ECO:0007669"/>
    <property type="project" value="UniProtKB-SubCell"/>
</dbReference>
<dbReference type="STRING" id="3983.A0A2C9U018"/>
<dbReference type="EMBL" id="CM004404">
    <property type="protein sequence ID" value="OAY22783.1"/>
    <property type="molecule type" value="Genomic_DNA"/>
</dbReference>
<evidence type="ECO:0008006" key="16">
    <source>
        <dbReference type="Google" id="ProtNLM"/>
    </source>
</evidence>
<comment type="subcellular location">
    <subcellularLocation>
        <location evidence="2">Membrane</location>
    </subcellularLocation>
</comment>
<dbReference type="GO" id="GO:0005506">
    <property type="term" value="F:iron ion binding"/>
    <property type="evidence" value="ECO:0007669"/>
    <property type="project" value="InterPro"/>
</dbReference>
<dbReference type="InterPro" id="IPR036396">
    <property type="entry name" value="Cyt_P450_sf"/>
</dbReference>
<feature type="binding site" description="axial binding residue" evidence="12">
    <location>
        <position position="464"/>
    </location>
    <ligand>
        <name>heme</name>
        <dbReference type="ChEBI" id="CHEBI:30413"/>
    </ligand>
    <ligandPart>
        <name>Fe</name>
        <dbReference type="ChEBI" id="CHEBI:18248"/>
    </ligandPart>
</feature>
<evidence type="ECO:0000256" key="1">
    <source>
        <dbReference type="ARBA" id="ARBA00001971"/>
    </source>
</evidence>
<evidence type="ECO:0000256" key="3">
    <source>
        <dbReference type="ARBA" id="ARBA00010617"/>
    </source>
</evidence>
<dbReference type="CDD" id="cd20654">
    <property type="entry name" value="CYP82"/>
    <property type="match status" value="1"/>
</dbReference>
<dbReference type="InterPro" id="IPR001128">
    <property type="entry name" value="Cyt_P450"/>
</dbReference>
<evidence type="ECO:0000256" key="5">
    <source>
        <dbReference type="ARBA" id="ARBA00022692"/>
    </source>
</evidence>
<dbReference type="AlphaFoldDB" id="A0A2C9U018"/>
<keyword evidence="4 12" id="KW-0349">Heme</keyword>
<dbReference type="GO" id="GO:0004497">
    <property type="term" value="F:monooxygenase activity"/>
    <property type="evidence" value="ECO:0007669"/>
    <property type="project" value="UniProtKB-KW"/>
</dbReference>
<keyword evidence="10 13" id="KW-0503">Monooxygenase</keyword>
<dbReference type="SUPFAM" id="SSF48264">
    <property type="entry name" value="Cytochrome P450"/>
    <property type="match status" value="1"/>
</dbReference>
<comment type="similarity">
    <text evidence="3 13">Belongs to the cytochrome P450 family.</text>
</comment>
<evidence type="ECO:0000256" key="11">
    <source>
        <dbReference type="ARBA" id="ARBA00023136"/>
    </source>
</evidence>
<evidence type="ECO:0000256" key="9">
    <source>
        <dbReference type="ARBA" id="ARBA00023004"/>
    </source>
</evidence>